<dbReference type="OrthoDB" id="9781887at2"/>
<gene>
    <name evidence="5" type="ORF">SAMN04488516_102297</name>
</gene>
<evidence type="ECO:0000313" key="6">
    <source>
        <dbReference type="Proteomes" id="UP000199602"/>
    </source>
</evidence>
<dbReference type="InterPro" id="IPR014729">
    <property type="entry name" value="Rossmann-like_a/b/a_fold"/>
</dbReference>
<accession>A0A1H0BUK9</accession>
<keyword evidence="2" id="KW-0067">ATP-binding</keyword>
<sequence>MLKKKYHGLGLFSGGLDSILALKLIQRQGLNILGIHFYSPFFGAPEKIDYWEKLYGLELLGVDISKEYLSMLLGNVKHGLGKVLNPCVDCKILMLKKVKKMLSMYGASFIVSGEVLGQRPMSQRRDTLFLILKEAGVSDILLRPLTALNLPSTRVEDLGLVDRQKLLGIKGRGRKAQLELARQLGLEEIPSPAGGCLLTDPEMGKRYLMLISKISSPLSIDFLLCKVGRQFWWGNKWLIIGRNKEDNESLIKLSSSEDIILKIKDFPGPLGLARKGTNWSKEDLTLAASFLLVFAPKVRQSGHTEFGVLFLREKESTEVCAGLKNRKDFFWKEPEWDEKKKKLLLRSV</sequence>
<dbReference type="RefSeq" id="WP_092063687.1">
    <property type="nucleotide sequence ID" value="NZ_FNIN01000002.1"/>
</dbReference>
<evidence type="ECO:0000256" key="1">
    <source>
        <dbReference type="ARBA" id="ARBA00022741"/>
    </source>
</evidence>
<dbReference type="Pfam" id="PF02568">
    <property type="entry name" value="ThiI"/>
    <property type="match status" value="1"/>
</dbReference>
<feature type="domain" description="Thil AANH" evidence="3">
    <location>
        <begin position="8"/>
        <end position="148"/>
    </location>
</feature>
<keyword evidence="1" id="KW-0547">Nucleotide-binding</keyword>
<evidence type="ECO:0000256" key="2">
    <source>
        <dbReference type="ARBA" id="ARBA00022840"/>
    </source>
</evidence>
<dbReference type="InterPro" id="IPR059101">
    <property type="entry name" value="NFACT-R_2"/>
</dbReference>
<dbReference type="EMBL" id="FNIN01000002">
    <property type="protein sequence ID" value="SDN49329.1"/>
    <property type="molecule type" value="Genomic_DNA"/>
</dbReference>
<evidence type="ECO:0000259" key="4">
    <source>
        <dbReference type="Pfam" id="PF18297"/>
    </source>
</evidence>
<evidence type="ECO:0000259" key="3">
    <source>
        <dbReference type="Pfam" id="PF02568"/>
    </source>
</evidence>
<dbReference type="Proteomes" id="UP000199602">
    <property type="component" value="Unassembled WGS sequence"/>
</dbReference>
<organism evidence="5 6">
    <name type="scientific">Desulfonauticus submarinus</name>
    <dbReference type="NCBI Taxonomy" id="206665"/>
    <lineage>
        <taxon>Bacteria</taxon>
        <taxon>Pseudomonadati</taxon>
        <taxon>Thermodesulfobacteriota</taxon>
        <taxon>Desulfovibrionia</taxon>
        <taxon>Desulfovibrionales</taxon>
        <taxon>Desulfonauticaceae</taxon>
        <taxon>Desulfonauticus</taxon>
    </lineage>
</organism>
<dbReference type="AlphaFoldDB" id="A0A1H0BUK9"/>
<dbReference type="InterPro" id="IPR020536">
    <property type="entry name" value="ThiI_AANH"/>
</dbReference>
<reference evidence="5 6" key="1">
    <citation type="submission" date="2016-10" db="EMBL/GenBank/DDBJ databases">
        <authorList>
            <person name="de Groot N.N."/>
        </authorList>
    </citation>
    <scope>NUCLEOTIDE SEQUENCE [LARGE SCALE GENOMIC DNA]</scope>
    <source>
        <strain evidence="5 6">DSM 15269</strain>
    </source>
</reference>
<dbReference type="Pfam" id="PF18297">
    <property type="entry name" value="NFACT-R_2"/>
    <property type="match status" value="1"/>
</dbReference>
<dbReference type="GO" id="GO:0005524">
    <property type="term" value="F:ATP binding"/>
    <property type="evidence" value="ECO:0007669"/>
    <property type="project" value="UniProtKB-KW"/>
</dbReference>
<dbReference type="GO" id="GO:0004810">
    <property type="term" value="F:CCA tRNA nucleotidyltransferase activity"/>
    <property type="evidence" value="ECO:0007669"/>
    <property type="project" value="InterPro"/>
</dbReference>
<proteinExistence type="predicted"/>
<dbReference type="STRING" id="206665.SAMN04488516_102297"/>
<dbReference type="Gene3D" id="3.40.50.620">
    <property type="entry name" value="HUPs"/>
    <property type="match status" value="1"/>
</dbReference>
<name>A0A1H0BUK9_9BACT</name>
<protein>
    <submittedName>
        <fullName evidence="5">tRNA U34 2-thiouridine synthase MnmA/TrmU, contains the PP-loop ATPase domain</fullName>
    </submittedName>
</protein>
<feature type="domain" description="NFACT protein RNA binding" evidence="4">
    <location>
        <begin position="228"/>
        <end position="295"/>
    </location>
</feature>
<evidence type="ECO:0000313" key="5">
    <source>
        <dbReference type="EMBL" id="SDN49329.1"/>
    </source>
</evidence>
<keyword evidence="6" id="KW-1185">Reference proteome</keyword>
<dbReference type="SUPFAM" id="SSF52402">
    <property type="entry name" value="Adenine nucleotide alpha hydrolases-like"/>
    <property type="match status" value="1"/>
</dbReference>